<evidence type="ECO:0000313" key="2">
    <source>
        <dbReference type="EMBL" id="MPM89828.1"/>
    </source>
</evidence>
<evidence type="ECO:0000256" key="1">
    <source>
        <dbReference type="SAM" id="MobiDB-lite"/>
    </source>
</evidence>
<organism evidence="2">
    <name type="scientific">bioreactor metagenome</name>
    <dbReference type="NCBI Taxonomy" id="1076179"/>
    <lineage>
        <taxon>unclassified sequences</taxon>
        <taxon>metagenomes</taxon>
        <taxon>ecological metagenomes</taxon>
    </lineage>
</organism>
<name>A0A645DL77_9ZZZZ</name>
<comment type="caution">
    <text evidence="2">The sequence shown here is derived from an EMBL/GenBank/DDBJ whole genome shotgun (WGS) entry which is preliminary data.</text>
</comment>
<reference evidence="2" key="1">
    <citation type="submission" date="2019-08" db="EMBL/GenBank/DDBJ databases">
        <authorList>
            <person name="Kucharzyk K."/>
            <person name="Murdoch R.W."/>
            <person name="Higgins S."/>
            <person name="Loffler F."/>
        </authorList>
    </citation>
    <scope>NUCLEOTIDE SEQUENCE</scope>
</reference>
<protein>
    <submittedName>
        <fullName evidence="2">Uncharacterized protein</fullName>
    </submittedName>
</protein>
<sequence length="99" mass="11712">MERGEHPLEKPKAEDEEYQSEHDERQAGHDPDEFALDGEQPGKRGCREQEQPAKRLGRRLIRPQEQMVHPQIPRRRAQPDDCRCRAPHFIFSSGRYRIL</sequence>
<accession>A0A645DL77</accession>
<gene>
    <name evidence="2" type="ORF">SDC9_136943</name>
</gene>
<dbReference type="AlphaFoldDB" id="A0A645DL77"/>
<feature type="compositionally biased region" description="Basic and acidic residues" evidence="1">
    <location>
        <begin position="40"/>
        <end position="53"/>
    </location>
</feature>
<proteinExistence type="predicted"/>
<feature type="region of interest" description="Disordered" evidence="1">
    <location>
        <begin position="1"/>
        <end position="80"/>
    </location>
</feature>
<dbReference type="EMBL" id="VSSQ01037200">
    <property type="protein sequence ID" value="MPM89828.1"/>
    <property type="molecule type" value="Genomic_DNA"/>
</dbReference>
<feature type="compositionally biased region" description="Basic and acidic residues" evidence="1">
    <location>
        <begin position="1"/>
        <end position="32"/>
    </location>
</feature>